<dbReference type="PROSITE" id="PS51257">
    <property type="entry name" value="PROKAR_LIPOPROTEIN"/>
    <property type="match status" value="1"/>
</dbReference>
<evidence type="ECO:0000313" key="2">
    <source>
        <dbReference type="EMBL" id="PWK44323.1"/>
    </source>
</evidence>
<sequence length="231" mass="24486">MPKRRWIITGVVAGLLGLAIGATAVAAPSIAAIACPQCYGLSSLGDGVYAERDDEAYHRIVTAAEQRISDFYGGRTSDARVLICATPECYRSIGGGGEKGQAFGRWALRLSPDGANETIATHELAHIELHKRLGSASESVPDWFDEGLAVLISEDARYLNPAGGDRCRVPYAEATAITGADWATFGAVGSDHKYLLAACVVSHWLDEHGGPPGILTMIGDLRAGKTFTELQ</sequence>
<dbReference type="EMBL" id="QGGR01000012">
    <property type="protein sequence ID" value="PWK44323.1"/>
    <property type="molecule type" value="Genomic_DNA"/>
</dbReference>
<dbReference type="OrthoDB" id="43895at2"/>
<keyword evidence="3" id="KW-1185">Reference proteome</keyword>
<name>A0A316FBB9_9ACTN</name>
<evidence type="ECO:0008006" key="4">
    <source>
        <dbReference type="Google" id="ProtNLM"/>
    </source>
</evidence>
<evidence type="ECO:0000256" key="1">
    <source>
        <dbReference type="SAM" id="SignalP"/>
    </source>
</evidence>
<organism evidence="2 3">
    <name type="scientific">Actinoplanes xinjiangensis</name>
    <dbReference type="NCBI Taxonomy" id="512350"/>
    <lineage>
        <taxon>Bacteria</taxon>
        <taxon>Bacillati</taxon>
        <taxon>Actinomycetota</taxon>
        <taxon>Actinomycetes</taxon>
        <taxon>Micromonosporales</taxon>
        <taxon>Micromonosporaceae</taxon>
        <taxon>Actinoplanes</taxon>
    </lineage>
</organism>
<dbReference type="RefSeq" id="WP_109596807.1">
    <property type="nucleotide sequence ID" value="NZ_BONA01000029.1"/>
</dbReference>
<gene>
    <name evidence="2" type="ORF">BC793_112198</name>
</gene>
<dbReference type="Proteomes" id="UP000245697">
    <property type="component" value="Unassembled WGS sequence"/>
</dbReference>
<keyword evidence="1" id="KW-0732">Signal</keyword>
<accession>A0A316FBB9</accession>
<dbReference type="AlphaFoldDB" id="A0A316FBB9"/>
<evidence type="ECO:0000313" key="3">
    <source>
        <dbReference type="Proteomes" id="UP000245697"/>
    </source>
</evidence>
<feature type="chain" id="PRO_5016455107" description="Peptidase MA superfamily protein" evidence="1">
    <location>
        <begin position="27"/>
        <end position="231"/>
    </location>
</feature>
<protein>
    <recommendedName>
        <fullName evidence="4">Peptidase MA superfamily protein</fullName>
    </recommendedName>
</protein>
<proteinExistence type="predicted"/>
<feature type="signal peptide" evidence="1">
    <location>
        <begin position="1"/>
        <end position="26"/>
    </location>
</feature>
<reference evidence="2 3" key="1">
    <citation type="submission" date="2018-05" db="EMBL/GenBank/DDBJ databases">
        <title>Genomic Encyclopedia of Archaeal and Bacterial Type Strains, Phase II (KMG-II): from individual species to whole genera.</title>
        <authorList>
            <person name="Goeker M."/>
        </authorList>
    </citation>
    <scope>NUCLEOTIDE SEQUENCE [LARGE SCALE GENOMIC DNA]</scope>
    <source>
        <strain evidence="2 3">DSM 45184</strain>
    </source>
</reference>
<comment type="caution">
    <text evidence="2">The sequence shown here is derived from an EMBL/GenBank/DDBJ whole genome shotgun (WGS) entry which is preliminary data.</text>
</comment>